<dbReference type="AlphaFoldDB" id="A0A1B8YI14"/>
<evidence type="ECO:0000259" key="1">
    <source>
        <dbReference type="Pfam" id="PF05943"/>
    </source>
</evidence>
<feature type="domain" description="TssC1 C-terminal" evidence="2">
    <location>
        <begin position="326"/>
        <end position="388"/>
    </location>
</feature>
<accession>A0A1B8YI14</accession>
<evidence type="ECO:0000259" key="2">
    <source>
        <dbReference type="Pfam" id="PF18945"/>
    </source>
</evidence>
<gene>
    <name evidence="3" type="ORF">Phpb_02117</name>
</gene>
<dbReference type="Pfam" id="PF18945">
    <property type="entry name" value="VipB_2"/>
    <property type="match status" value="1"/>
</dbReference>
<dbReference type="PANTHER" id="PTHR35565">
    <property type="entry name" value="CYTOPLASMIC PROTEIN-RELATED"/>
    <property type="match status" value="1"/>
</dbReference>
<dbReference type="NCBIfam" id="TIGR03355">
    <property type="entry name" value="VI_chp_2"/>
    <property type="match status" value="1"/>
</dbReference>
<name>A0A1B8YI14_9GAMM</name>
<proteinExistence type="predicted"/>
<dbReference type="InterPro" id="IPR044031">
    <property type="entry name" value="TssC1_N"/>
</dbReference>
<reference evidence="4" key="1">
    <citation type="submission" date="2015-11" db="EMBL/GenBank/DDBJ databases">
        <authorList>
            <person name="Tobias N.J."/>
            <person name="Mishra B."/>
            <person name="Gupta D.K."/>
            <person name="Thines M."/>
            <person name="Stinear T.P."/>
            <person name="Bode H.B."/>
        </authorList>
    </citation>
    <scope>NUCLEOTIDE SEQUENCE [LARGE SCALE GENOMIC DNA]</scope>
    <source>
        <strain evidence="4">PB45.5</strain>
    </source>
</reference>
<feature type="domain" description="TssC1 N-terminal" evidence="1">
    <location>
        <begin position="154"/>
        <end position="317"/>
    </location>
</feature>
<dbReference type="Pfam" id="PF05943">
    <property type="entry name" value="VipB"/>
    <property type="match status" value="1"/>
</dbReference>
<dbReference type="EMBL" id="LOIC01000061">
    <property type="protein sequence ID" value="OCA54769.1"/>
    <property type="molecule type" value="Genomic_DNA"/>
</dbReference>
<dbReference type="InterPro" id="IPR044032">
    <property type="entry name" value="TssC1_C"/>
</dbReference>
<dbReference type="InterPro" id="IPR008312">
    <property type="entry name" value="T6SS_TssB1"/>
</dbReference>
<sequence>MTHSFQNEIPKSRINIKLDLHTGGAQKKVELPLKLLVMGDYSNGQEHRPLAERKKVAINKNNFDSVLAEFSPSVNLTVENTLAADGSEENIALTFQQIKDFEPEPIARQIPQLRALLSMRHLLRDLRSNLLDNATFRRELEHILQDQALSDELRAELAAIKDIGNYFDRAEYIKWQSFRESDDARYIGLTFPRVLGRLPYGPDTVPVRTFNYVEEVIGPDHNKYLWTNAAFAFAANMVKSFVSNGWCVQIRGPKAGGAVTDLPIHLYDLGTGNQVKIPSEVMIPETREFEFANLGFIPLSYYKNRDYACFFSANSAQKPELYDTDEATANSRINARLPYIFLLSRISHYLKLIQRENIGTTKDRRLLEIELNNWINSLVTEMTDPSDECPGYWAIFSLNCLRY</sequence>
<dbReference type="PANTHER" id="PTHR35565:SF1">
    <property type="entry name" value="TYPE VI SECRETION SYSTEM CONTRACTILE SHEATH LARGE SUBUNIT"/>
    <property type="match status" value="1"/>
</dbReference>
<organism evidence="3 4">
    <name type="scientific">Photorhabdus namnaonensis</name>
    <dbReference type="NCBI Taxonomy" id="1851568"/>
    <lineage>
        <taxon>Bacteria</taxon>
        <taxon>Pseudomonadati</taxon>
        <taxon>Pseudomonadota</taxon>
        <taxon>Gammaproteobacteria</taxon>
        <taxon>Enterobacterales</taxon>
        <taxon>Morganellaceae</taxon>
        <taxon>Photorhabdus</taxon>
    </lineage>
</organism>
<dbReference type="InterPro" id="IPR010269">
    <property type="entry name" value="T6SS_TssC-like"/>
</dbReference>
<dbReference type="NCBIfam" id="TIGR03358">
    <property type="entry name" value="VI_chp_5"/>
    <property type="match status" value="1"/>
</dbReference>
<comment type="caution">
    <text evidence="3">The sequence shown here is derived from an EMBL/GenBank/DDBJ whole genome shotgun (WGS) entry which is preliminary data.</text>
</comment>
<evidence type="ECO:0000313" key="4">
    <source>
        <dbReference type="Proteomes" id="UP000092665"/>
    </source>
</evidence>
<dbReference type="Proteomes" id="UP000092665">
    <property type="component" value="Unassembled WGS sequence"/>
</dbReference>
<keyword evidence="4" id="KW-1185">Reference proteome</keyword>
<evidence type="ECO:0000313" key="3">
    <source>
        <dbReference type="EMBL" id="OCA54769.1"/>
    </source>
</evidence>
<protein>
    <recommendedName>
        <fullName evidence="5">Type VI secretion protein, EvpB/VC_A0108 family</fullName>
    </recommendedName>
</protein>
<dbReference type="PATRIC" id="fig|29488.15.peg.2319"/>
<evidence type="ECO:0008006" key="5">
    <source>
        <dbReference type="Google" id="ProtNLM"/>
    </source>
</evidence>